<dbReference type="HOGENOM" id="CLU_706679_0_0_1"/>
<evidence type="ECO:0000256" key="1">
    <source>
        <dbReference type="SAM" id="MobiDB-lite"/>
    </source>
</evidence>
<accession>A0A0D3D809</accession>
<dbReference type="Proteomes" id="UP000032141">
    <property type="component" value="Chromosome C7"/>
</dbReference>
<name>A0A0D3D809_BRAOL</name>
<feature type="compositionally biased region" description="Basic and acidic residues" evidence="1">
    <location>
        <begin position="376"/>
        <end position="391"/>
    </location>
</feature>
<feature type="compositionally biased region" description="Polar residues" evidence="1">
    <location>
        <begin position="319"/>
        <end position="348"/>
    </location>
</feature>
<dbReference type="Gramene" id="Bo7g062270.1">
    <property type="protein sequence ID" value="Bo7g062270.1"/>
    <property type="gene ID" value="Bo7g062270"/>
</dbReference>
<evidence type="ECO:0000313" key="3">
    <source>
        <dbReference type="EnsemblPlants" id="Bo7g062270.1"/>
    </source>
</evidence>
<reference evidence="3 4" key="1">
    <citation type="journal article" date="2014" name="Genome Biol.">
        <title>Transcriptome and methylome profiling reveals relics of genome dominance in the mesopolyploid Brassica oleracea.</title>
        <authorList>
            <person name="Parkin I.A."/>
            <person name="Koh C."/>
            <person name="Tang H."/>
            <person name="Robinson S.J."/>
            <person name="Kagale S."/>
            <person name="Clarke W.E."/>
            <person name="Town C.D."/>
            <person name="Nixon J."/>
            <person name="Krishnakumar V."/>
            <person name="Bidwell S.L."/>
            <person name="Denoeud F."/>
            <person name="Belcram H."/>
            <person name="Links M.G."/>
            <person name="Just J."/>
            <person name="Clarke C."/>
            <person name="Bender T."/>
            <person name="Huebert T."/>
            <person name="Mason A.S."/>
            <person name="Pires J.C."/>
            <person name="Barker G."/>
            <person name="Moore J."/>
            <person name="Walley P.G."/>
            <person name="Manoli S."/>
            <person name="Batley J."/>
            <person name="Edwards D."/>
            <person name="Nelson M.N."/>
            <person name="Wang X."/>
            <person name="Paterson A.H."/>
            <person name="King G."/>
            <person name="Bancroft I."/>
            <person name="Chalhoub B."/>
            <person name="Sharpe A.G."/>
        </authorList>
    </citation>
    <scope>NUCLEOTIDE SEQUENCE</scope>
    <source>
        <strain evidence="3 4">cv. TO1000</strain>
    </source>
</reference>
<proteinExistence type="predicted"/>
<reference evidence="3" key="2">
    <citation type="submission" date="2015-03" db="UniProtKB">
        <authorList>
            <consortium name="EnsemblPlants"/>
        </authorList>
    </citation>
    <scope>IDENTIFICATION</scope>
</reference>
<feature type="domain" description="Retrotransposon gag" evidence="2">
    <location>
        <begin position="215"/>
        <end position="295"/>
    </location>
</feature>
<evidence type="ECO:0000259" key="2">
    <source>
        <dbReference type="Pfam" id="PF03732"/>
    </source>
</evidence>
<feature type="region of interest" description="Disordered" evidence="1">
    <location>
        <begin position="317"/>
        <end position="391"/>
    </location>
</feature>
<evidence type="ECO:0000313" key="4">
    <source>
        <dbReference type="Proteomes" id="UP000032141"/>
    </source>
</evidence>
<dbReference type="PANTHER" id="PTHR35046">
    <property type="entry name" value="ZINC KNUCKLE (CCHC-TYPE) FAMILY PROTEIN"/>
    <property type="match status" value="1"/>
</dbReference>
<keyword evidence="4" id="KW-1185">Reference proteome</keyword>
<dbReference type="PANTHER" id="PTHR35046:SF18">
    <property type="entry name" value="RNA-DIRECTED DNA POLYMERASE"/>
    <property type="match status" value="1"/>
</dbReference>
<dbReference type="EnsemblPlants" id="Bo7g062270.1">
    <property type="protein sequence ID" value="Bo7g062270.1"/>
    <property type="gene ID" value="Bo7g062270"/>
</dbReference>
<feature type="compositionally biased region" description="Basic and acidic residues" evidence="1">
    <location>
        <begin position="350"/>
        <end position="360"/>
    </location>
</feature>
<protein>
    <recommendedName>
        <fullName evidence="2">Retrotransposon gag domain-containing protein</fullName>
    </recommendedName>
</protein>
<dbReference type="AlphaFoldDB" id="A0A0D3D809"/>
<feature type="region of interest" description="Disordered" evidence="1">
    <location>
        <begin position="132"/>
        <end position="154"/>
    </location>
</feature>
<dbReference type="InterPro" id="IPR005162">
    <property type="entry name" value="Retrotrans_gag_dom"/>
</dbReference>
<dbReference type="Pfam" id="PF03732">
    <property type="entry name" value="Retrotrans_gag"/>
    <property type="match status" value="1"/>
</dbReference>
<organism evidence="3 4">
    <name type="scientific">Brassica oleracea var. oleracea</name>
    <dbReference type="NCBI Taxonomy" id="109376"/>
    <lineage>
        <taxon>Eukaryota</taxon>
        <taxon>Viridiplantae</taxon>
        <taxon>Streptophyta</taxon>
        <taxon>Embryophyta</taxon>
        <taxon>Tracheophyta</taxon>
        <taxon>Spermatophyta</taxon>
        <taxon>Magnoliopsida</taxon>
        <taxon>eudicotyledons</taxon>
        <taxon>Gunneridae</taxon>
        <taxon>Pentapetalae</taxon>
        <taxon>rosids</taxon>
        <taxon>malvids</taxon>
        <taxon>Brassicales</taxon>
        <taxon>Brassicaceae</taxon>
        <taxon>Brassiceae</taxon>
        <taxon>Brassica</taxon>
    </lineage>
</organism>
<sequence length="391" mass="44890">MAGNREMGSLRCSGDSIEGVFTNPKELLIKHCEEYSQNLEAFRYISWYHLVSESEGFWIFSLVIMTKKATEGTSIDVADLRTILEELQKSFATTIQTSIQNSVLQLGESLTARMDAMTTLLTHLDTQNHHGANIQQPQHHHQRPQQQQDVRRQQRNQPLYPVDDAEDDQHHRLFLRDIFKVEIPEFHRGLRGDDLVDWLITVEEILEFKQKQLKATRSRTGKPPIQSWEKLSKHLCQTFLPHNYERTMYTRLQNLRQGNRSVDEYAEEFSLLLTRNEINDSQVQLVSRFIGGLRPQIQTAMAQFDPSTIGEAHRRAASFEQQSRSSNWAAQSNRNKEQSGSNAPSTATKDAGDTRNRPSDDQQDLTPSVVILVENKGTDKRPAPTRRAEVL</sequence>